<dbReference type="SUPFAM" id="SSF51695">
    <property type="entry name" value="PLC-like phosphodiesterases"/>
    <property type="match status" value="1"/>
</dbReference>
<dbReference type="GO" id="GO:0008889">
    <property type="term" value="F:glycerophosphodiester phosphodiesterase activity"/>
    <property type="evidence" value="ECO:0007669"/>
    <property type="project" value="UniProtKB-EC"/>
</dbReference>
<dbReference type="GO" id="GO:0006146">
    <property type="term" value="P:adenine catabolic process"/>
    <property type="evidence" value="ECO:0007669"/>
    <property type="project" value="InterPro"/>
</dbReference>
<gene>
    <name evidence="11" type="ORF">TSOC_004840</name>
</gene>
<feature type="region of interest" description="Disordered" evidence="9">
    <location>
        <begin position="19"/>
        <end position="47"/>
    </location>
</feature>
<dbReference type="InterPro" id="IPR028892">
    <property type="entry name" value="ADE"/>
</dbReference>
<comment type="catalytic activity">
    <reaction evidence="8">
        <text>a sn-glycero-3-phosphodiester + H2O = an alcohol + sn-glycerol 3-phosphate + H(+)</text>
        <dbReference type="Rhea" id="RHEA:12969"/>
        <dbReference type="ChEBI" id="CHEBI:15377"/>
        <dbReference type="ChEBI" id="CHEBI:15378"/>
        <dbReference type="ChEBI" id="CHEBI:30879"/>
        <dbReference type="ChEBI" id="CHEBI:57597"/>
        <dbReference type="ChEBI" id="CHEBI:83408"/>
        <dbReference type="EC" id="3.1.4.46"/>
    </reaction>
</comment>
<comment type="caution">
    <text evidence="11">The sequence shown here is derived from an EMBL/GenBank/DDBJ whole genome shotgun (WGS) entry which is preliminary data.</text>
</comment>
<dbReference type="GO" id="GO:0046872">
    <property type="term" value="F:metal ion binding"/>
    <property type="evidence" value="ECO:0007669"/>
    <property type="project" value="UniProtKB-KW"/>
</dbReference>
<feature type="compositionally biased region" description="Low complexity" evidence="9">
    <location>
        <begin position="27"/>
        <end position="45"/>
    </location>
</feature>
<feature type="region of interest" description="Disordered" evidence="9">
    <location>
        <begin position="167"/>
        <end position="203"/>
    </location>
</feature>
<dbReference type="Gene3D" id="3.20.20.190">
    <property type="entry name" value="Phosphatidylinositol (PI) phosphodiesterase"/>
    <property type="match status" value="1"/>
</dbReference>
<reference evidence="11 12" key="1">
    <citation type="journal article" date="2017" name="Mol. Biol. Evol.">
        <title>The 4-celled Tetrabaena socialis nuclear genome reveals the essential components for genetic control of cell number at the origin of multicellularity in the volvocine lineage.</title>
        <authorList>
            <person name="Featherston J."/>
            <person name="Arakaki Y."/>
            <person name="Hanschen E.R."/>
            <person name="Ferris P.J."/>
            <person name="Michod R.E."/>
            <person name="Olson B.J.S.C."/>
            <person name="Nozaki H."/>
            <person name="Durand P.M."/>
        </authorList>
    </citation>
    <scope>NUCLEOTIDE SEQUENCE [LARGE SCALE GENOMIC DNA]</scope>
    <source>
        <strain evidence="11 12">NIES-571</strain>
    </source>
</reference>
<evidence type="ECO:0000256" key="4">
    <source>
        <dbReference type="ARBA" id="ARBA00022798"/>
    </source>
</evidence>
<keyword evidence="6" id="KW-0862">Zinc</keyword>
<dbReference type="SUPFAM" id="SSF51556">
    <property type="entry name" value="Metallo-dependent hydrolases"/>
    <property type="match status" value="1"/>
</dbReference>
<evidence type="ECO:0000256" key="7">
    <source>
        <dbReference type="ARBA" id="ARBA00023080"/>
    </source>
</evidence>
<dbReference type="InterPro" id="IPR030395">
    <property type="entry name" value="GP_PDE_dom"/>
</dbReference>
<dbReference type="HAMAP" id="MF_01962">
    <property type="entry name" value="Adenine_deaminase"/>
    <property type="match status" value="1"/>
</dbReference>
<dbReference type="GO" id="GO:0005829">
    <property type="term" value="C:cytosol"/>
    <property type="evidence" value="ECO:0007669"/>
    <property type="project" value="TreeGrafter"/>
</dbReference>
<dbReference type="AlphaFoldDB" id="A0A2J8A7S8"/>
<dbReference type="PANTHER" id="PTHR43114:SF6">
    <property type="entry name" value="ADENINE DEAMINASE"/>
    <property type="match status" value="1"/>
</dbReference>
<sequence>MVLVNLVYRGLAAWFPPPRGGTTQVCTASPSRSRATSSSSDSLSTRTERAMLGRLPTGRGIDAGAGQPLPPQGAPIDFPLLVYSHRGGNLERVAPGSGAQHLENTLPAFRHSAALGVDLLELDVQLTRDGRAAVFHDADLGRMCGPAFRGKRVADFDFEALPPLLPTPGAHGGIGRDPSPSTAASTSTTQPTTTSTPIPGSDPDCRRIPLLDEVMAAFPAVPLQIDLKVASQQLVAVVAELVAVSRREHTVLWGSFLHSTNTALYAANPRVPLFASAPRGLLLLAAHCAGQLHRVHVYERAVIMPLRTLKRMAGPERPGGARAWWRPSLELAGFFSALHARGVKVVLFGDLNDEASFAECLAAGAAGICTDHPSRLMRWLAARKLVPKAELHIHIEGTLEPAMMLEFAARNGLPAPYPSVDAARAAYNFTDLQTFLDLYYFGCSVLRTRQDFYELAMAYFKRAAANNVVHAEETFMGGLADAARDAKQQLGITSSYIMCFRKELSDESANATLDASLPWHHQHIAAVGLDSTELGNPPSKFVQVFDKAAELGLLRVSHAGEEGPPDYVWQALKLLHVKRVDHGIRSLEDPLLMAELNATRMPLTVCPISNVKLKVYEGQVEERLRALVRSGLLVTINSDDAAYFGAYVSANYEYIAAVAGLDVLEVAQLAANSFEASFYLPGGRARRQKIVARIYELAQGARRALAQ</sequence>
<dbReference type="GO" id="GO:0009117">
    <property type="term" value="P:nucleotide metabolic process"/>
    <property type="evidence" value="ECO:0007669"/>
    <property type="project" value="UniProtKB-KW"/>
</dbReference>
<keyword evidence="3" id="KW-0479">Metal-binding</keyword>
<dbReference type="Gene3D" id="3.20.20.140">
    <property type="entry name" value="Metal-dependent hydrolases"/>
    <property type="match status" value="1"/>
</dbReference>
<comment type="cofactor">
    <cofactor evidence="1">
        <name>Zn(2+)</name>
        <dbReference type="ChEBI" id="CHEBI:29105"/>
    </cofactor>
</comment>
<evidence type="ECO:0000313" key="11">
    <source>
        <dbReference type="EMBL" id="PNH08586.1"/>
    </source>
</evidence>
<dbReference type="Pfam" id="PF03009">
    <property type="entry name" value="GDPD"/>
    <property type="match status" value="1"/>
</dbReference>
<dbReference type="GO" id="GO:0006071">
    <property type="term" value="P:glycerol metabolic process"/>
    <property type="evidence" value="ECO:0007669"/>
    <property type="project" value="UniProtKB-KW"/>
</dbReference>
<dbReference type="InterPro" id="IPR006330">
    <property type="entry name" value="Ado/ade_deaminase"/>
</dbReference>
<dbReference type="EMBL" id="PGGS01000123">
    <property type="protein sequence ID" value="PNH08586.1"/>
    <property type="molecule type" value="Genomic_DNA"/>
</dbReference>
<protein>
    <recommendedName>
        <fullName evidence="2">glycerophosphodiester phosphodiesterase</fullName>
        <ecNumber evidence="2">3.1.4.46</ecNumber>
    </recommendedName>
</protein>
<dbReference type="Pfam" id="PF00962">
    <property type="entry name" value="A_deaminase"/>
    <property type="match status" value="1"/>
</dbReference>
<feature type="domain" description="GP-PDE" evidence="10">
    <location>
        <begin position="80"/>
        <end position="380"/>
    </location>
</feature>
<accession>A0A2J8A7S8</accession>
<organism evidence="11 12">
    <name type="scientific">Tetrabaena socialis</name>
    <dbReference type="NCBI Taxonomy" id="47790"/>
    <lineage>
        <taxon>Eukaryota</taxon>
        <taxon>Viridiplantae</taxon>
        <taxon>Chlorophyta</taxon>
        <taxon>core chlorophytes</taxon>
        <taxon>Chlorophyceae</taxon>
        <taxon>CS clade</taxon>
        <taxon>Chlamydomonadales</taxon>
        <taxon>Tetrabaenaceae</taxon>
        <taxon>Tetrabaena</taxon>
    </lineage>
</organism>
<evidence type="ECO:0000256" key="8">
    <source>
        <dbReference type="ARBA" id="ARBA00047512"/>
    </source>
</evidence>
<dbReference type="InterPro" id="IPR001365">
    <property type="entry name" value="A_deaminase_dom"/>
</dbReference>
<name>A0A2J8A7S8_9CHLO</name>
<dbReference type="GO" id="GO:0043103">
    <property type="term" value="P:hypoxanthine salvage"/>
    <property type="evidence" value="ECO:0007669"/>
    <property type="project" value="TreeGrafter"/>
</dbReference>
<dbReference type="NCBIfam" id="TIGR01430">
    <property type="entry name" value="aden_deam"/>
    <property type="match status" value="1"/>
</dbReference>
<keyword evidence="4" id="KW-0319">Glycerol metabolism</keyword>
<dbReference type="OrthoDB" id="272271at2759"/>
<evidence type="ECO:0000259" key="10">
    <source>
        <dbReference type="PROSITE" id="PS51704"/>
    </source>
</evidence>
<evidence type="ECO:0000256" key="5">
    <source>
        <dbReference type="ARBA" id="ARBA00022801"/>
    </source>
</evidence>
<evidence type="ECO:0000256" key="3">
    <source>
        <dbReference type="ARBA" id="ARBA00022723"/>
    </source>
</evidence>
<dbReference type="InterPro" id="IPR017946">
    <property type="entry name" value="PLC-like_Pdiesterase_TIM-brl"/>
</dbReference>
<dbReference type="InterPro" id="IPR032466">
    <property type="entry name" value="Metal_Hydrolase"/>
</dbReference>
<evidence type="ECO:0000256" key="9">
    <source>
        <dbReference type="SAM" id="MobiDB-lite"/>
    </source>
</evidence>
<keyword evidence="5" id="KW-0378">Hydrolase</keyword>
<evidence type="ECO:0000313" key="12">
    <source>
        <dbReference type="Proteomes" id="UP000236333"/>
    </source>
</evidence>
<dbReference type="Proteomes" id="UP000236333">
    <property type="component" value="Unassembled WGS sequence"/>
</dbReference>
<dbReference type="EC" id="3.1.4.46" evidence="2"/>
<feature type="compositionally biased region" description="Low complexity" evidence="9">
    <location>
        <begin position="178"/>
        <end position="202"/>
    </location>
</feature>
<keyword evidence="12" id="KW-1185">Reference proteome</keyword>
<evidence type="ECO:0000256" key="6">
    <source>
        <dbReference type="ARBA" id="ARBA00022833"/>
    </source>
</evidence>
<proteinExistence type="inferred from homology"/>
<dbReference type="PROSITE" id="PS51704">
    <property type="entry name" value="GP_PDE"/>
    <property type="match status" value="1"/>
</dbReference>
<dbReference type="GO" id="GO:0000034">
    <property type="term" value="F:adenine deaminase activity"/>
    <property type="evidence" value="ECO:0007669"/>
    <property type="project" value="InterPro"/>
</dbReference>
<evidence type="ECO:0000256" key="2">
    <source>
        <dbReference type="ARBA" id="ARBA00012247"/>
    </source>
</evidence>
<dbReference type="PANTHER" id="PTHR43114">
    <property type="entry name" value="ADENINE DEAMINASE"/>
    <property type="match status" value="1"/>
</dbReference>
<evidence type="ECO:0000256" key="1">
    <source>
        <dbReference type="ARBA" id="ARBA00001947"/>
    </source>
</evidence>
<dbReference type="GO" id="GO:0006629">
    <property type="term" value="P:lipid metabolic process"/>
    <property type="evidence" value="ECO:0007669"/>
    <property type="project" value="InterPro"/>
</dbReference>
<keyword evidence="7" id="KW-0546">Nucleotide metabolism</keyword>